<reference evidence="8 9" key="1">
    <citation type="submission" date="2017-01" db="EMBL/GenBank/DDBJ databases">
        <authorList>
            <person name="Mah S.A."/>
            <person name="Swanson W.J."/>
            <person name="Moy G.W."/>
            <person name="Vacquier V.D."/>
        </authorList>
    </citation>
    <scope>NUCLEOTIDE SEQUENCE [LARGE SCALE GENOMIC DNA]</scope>
    <source>
        <strain evidence="8 9">RU36E</strain>
    </source>
</reference>
<gene>
    <name evidence="8" type="ORF">SAMN05878282_10364</name>
</gene>
<evidence type="ECO:0000256" key="6">
    <source>
        <dbReference type="SAM" id="Phobius"/>
    </source>
</evidence>
<dbReference type="PANTHER" id="PTHR32322:SF2">
    <property type="entry name" value="EAMA DOMAIN-CONTAINING PROTEIN"/>
    <property type="match status" value="1"/>
</dbReference>
<dbReference type="EMBL" id="FTMP01000003">
    <property type="protein sequence ID" value="SIQ29819.1"/>
    <property type="molecule type" value="Genomic_DNA"/>
</dbReference>
<dbReference type="InterPro" id="IPR000620">
    <property type="entry name" value="EamA_dom"/>
</dbReference>
<evidence type="ECO:0000259" key="7">
    <source>
        <dbReference type="Pfam" id="PF00892"/>
    </source>
</evidence>
<keyword evidence="3 6" id="KW-0812">Transmembrane</keyword>
<dbReference type="InterPro" id="IPR050638">
    <property type="entry name" value="AA-Vitamin_Transporters"/>
</dbReference>
<dbReference type="RefSeq" id="WP_076426057.1">
    <property type="nucleotide sequence ID" value="NZ_FTMP01000003.1"/>
</dbReference>
<comment type="subcellular location">
    <subcellularLocation>
        <location evidence="1">Membrane</location>
        <topology evidence="1">Multi-pass membrane protein</topology>
    </subcellularLocation>
</comment>
<evidence type="ECO:0000256" key="4">
    <source>
        <dbReference type="ARBA" id="ARBA00022989"/>
    </source>
</evidence>
<feature type="domain" description="EamA" evidence="7">
    <location>
        <begin position="154"/>
        <end position="286"/>
    </location>
</feature>
<accession>A0A1N6RLZ7</accession>
<keyword evidence="5 6" id="KW-0472">Membrane</keyword>
<feature type="transmembrane region" description="Helical" evidence="6">
    <location>
        <begin position="183"/>
        <end position="202"/>
    </location>
</feature>
<proteinExistence type="inferred from homology"/>
<dbReference type="SUPFAM" id="SSF103481">
    <property type="entry name" value="Multidrug resistance efflux transporter EmrE"/>
    <property type="match status" value="2"/>
</dbReference>
<dbReference type="GO" id="GO:0016020">
    <property type="term" value="C:membrane"/>
    <property type="evidence" value="ECO:0007669"/>
    <property type="project" value="UniProtKB-SubCell"/>
</dbReference>
<dbReference type="AlphaFoldDB" id="A0A1N6RLZ7"/>
<dbReference type="PANTHER" id="PTHR32322">
    <property type="entry name" value="INNER MEMBRANE TRANSPORTER"/>
    <property type="match status" value="1"/>
</dbReference>
<organism evidence="8 9">
    <name type="scientific">Aquipseudomonas alcaligenes</name>
    <name type="common">Pseudomonas alcaligenes</name>
    <dbReference type="NCBI Taxonomy" id="43263"/>
    <lineage>
        <taxon>Bacteria</taxon>
        <taxon>Pseudomonadati</taxon>
        <taxon>Pseudomonadota</taxon>
        <taxon>Gammaproteobacteria</taxon>
        <taxon>Pseudomonadales</taxon>
        <taxon>Pseudomonadaceae</taxon>
        <taxon>Aquipseudomonas</taxon>
    </lineage>
</organism>
<keyword evidence="4 6" id="KW-1133">Transmembrane helix</keyword>
<feature type="domain" description="EamA" evidence="7">
    <location>
        <begin position="9"/>
        <end position="140"/>
    </location>
</feature>
<feature type="transmembrane region" description="Helical" evidence="6">
    <location>
        <begin position="153"/>
        <end position="176"/>
    </location>
</feature>
<dbReference type="InterPro" id="IPR037185">
    <property type="entry name" value="EmrE-like"/>
</dbReference>
<evidence type="ECO:0000256" key="5">
    <source>
        <dbReference type="ARBA" id="ARBA00023136"/>
    </source>
</evidence>
<feature type="transmembrane region" description="Helical" evidence="6">
    <location>
        <begin position="97"/>
        <end position="116"/>
    </location>
</feature>
<evidence type="ECO:0000313" key="9">
    <source>
        <dbReference type="Proteomes" id="UP000185841"/>
    </source>
</evidence>
<dbReference type="Gene3D" id="1.10.3730.20">
    <property type="match status" value="1"/>
</dbReference>
<evidence type="ECO:0000313" key="8">
    <source>
        <dbReference type="EMBL" id="SIQ29819.1"/>
    </source>
</evidence>
<dbReference type="Proteomes" id="UP000185841">
    <property type="component" value="Unassembled WGS sequence"/>
</dbReference>
<feature type="transmembrane region" description="Helical" evidence="6">
    <location>
        <begin position="214"/>
        <end position="234"/>
    </location>
</feature>
<name>A0A1N6RLZ7_AQUAC</name>
<sequence length="301" mass="32426">MARQGRLFAMACLVLAMALWGSSFIALKFAFAELPPMWVIFGRMALGSLVFLLAWRWRGHLDYRPGDWRYLLALAACEPCLYFIFEALALQHTSATQAGMITALLPLLVAVGAFSFLGERIALSTWAGFLLAVLGAIWLSLAGEADAHAPNPLLGNFYEFVAMLCATCYTLLLKFLSERYSPFILTAMQAFIGSLFFLPLALVTEPLPSQFSLLGVGSVIYLGVVVTVGAYGLYNFGVSRLPASQASGFTNLLPVFTLIFAALLLGESLTTTQYAAAALVFAGVALSQWRSAAPPPAGILD</sequence>
<feature type="transmembrane region" description="Helical" evidence="6">
    <location>
        <begin position="37"/>
        <end position="55"/>
    </location>
</feature>
<feature type="transmembrane region" description="Helical" evidence="6">
    <location>
        <begin position="123"/>
        <end position="141"/>
    </location>
</feature>
<protein>
    <submittedName>
        <fullName evidence="8">Threonine/homoserine efflux transporter RhtA</fullName>
    </submittedName>
</protein>
<evidence type="ECO:0000256" key="1">
    <source>
        <dbReference type="ARBA" id="ARBA00004141"/>
    </source>
</evidence>
<dbReference type="Pfam" id="PF00892">
    <property type="entry name" value="EamA"/>
    <property type="match status" value="2"/>
</dbReference>
<evidence type="ECO:0000256" key="3">
    <source>
        <dbReference type="ARBA" id="ARBA00022692"/>
    </source>
</evidence>
<feature type="transmembrane region" description="Helical" evidence="6">
    <location>
        <begin position="67"/>
        <end position="85"/>
    </location>
</feature>
<evidence type="ECO:0000256" key="2">
    <source>
        <dbReference type="ARBA" id="ARBA00007362"/>
    </source>
</evidence>
<feature type="transmembrane region" description="Helical" evidence="6">
    <location>
        <begin position="7"/>
        <end position="31"/>
    </location>
</feature>
<comment type="similarity">
    <text evidence="2">Belongs to the EamA transporter family.</text>
</comment>
<feature type="transmembrane region" description="Helical" evidence="6">
    <location>
        <begin position="246"/>
        <end position="265"/>
    </location>
</feature>